<evidence type="ECO:0000256" key="1">
    <source>
        <dbReference type="ARBA" id="ARBA00010062"/>
    </source>
</evidence>
<evidence type="ECO:0000313" key="7">
    <source>
        <dbReference type="Proteomes" id="UP000244911"/>
    </source>
</evidence>
<protein>
    <recommendedName>
        <fullName evidence="5">Leucine-binding protein domain-containing protein</fullName>
    </recommendedName>
</protein>
<keyword evidence="3" id="KW-0813">Transport</keyword>
<dbReference type="Gene3D" id="3.40.50.2300">
    <property type="match status" value="2"/>
</dbReference>
<gene>
    <name evidence="6" type="ORF">ALP8811_00364</name>
</gene>
<dbReference type="CDD" id="cd06339">
    <property type="entry name" value="PBP1_YraM_LppC_lipoprotein-like"/>
    <property type="match status" value="1"/>
</dbReference>
<dbReference type="InterPro" id="IPR028081">
    <property type="entry name" value="Leu-bd"/>
</dbReference>
<feature type="chain" id="PRO_5015329690" description="Leucine-binding protein domain-containing protein" evidence="4">
    <location>
        <begin position="26"/>
        <end position="390"/>
    </location>
</feature>
<dbReference type="GO" id="GO:0006865">
    <property type="term" value="P:amino acid transport"/>
    <property type="evidence" value="ECO:0007669"/>
    <property type="project" value="UniProtKB-KW"/>
</dbReference>
<dbReference type="Pfam" id="PF13458">
    <property type="entry name" value="Peripla_BP_6"/>
    <property type="match status" value="1"/>
</dbReference>
<organism evidence="6 7">
    <name type="scientific">Aliiroseovarius pelagivivens</name>
    <dbReference type="NCBI Taxonomy" id="1639690"/>
    <lineage>
        <taxon>Bacteria</taxon>
        <taxon>Pseudomonadati</taxon>
        <taxon>Pseudomonadota</taxon>
        <taxon>Alphaproteobacteria</taxon>
        <taxon>Rhodobacterales</taxon>
        <taxon>Paracoccaceae</taxon>
        <taxon>Aliiroseovarius</taxon>
    </lineage>
</organism>
<feature type="domain" description="Leucine-binding protein" evidence="5">
    <location>
        <begin position="43"/>
        <end position="373"/>
    </location>
</feature>
<proteinExistence type="inferred from homology"/>
<keyword evidence="7" id="KW-1185">Reference proteome</keyword>
<sequence length="390" mass="39733">MFAVFSRTRKALGALTIVASLSALVACTPTGSQVGQNINTSKPVPVALLVPSGSGSANDASLAQSLENAARLAMSELSGVTIDLRVYSTAGNANQAASMATKAVNDGAKIILGPVFAQSANAAGIAVSRRNVNVLSFSNNPSIAGGNVFILGNTFQNTADRLTRYATRQGKGHIMILNGNDQAEVQGRAAIEAAIQNSGATLAGTSTFELSQNGIVNALPGISSQVRSSGAQSVFLTSGTSGALPFLAGLMPENGVDPASTQYIGLQRWDIPANALSLPGLQGGWFAIPDPALSSRFSGRYHAKYGATPHPISGLAYDGIAAIGALVKAGKANALTTTALTQPQGFVGVNGIFRLRGNGTNERGLAIAQIQNGQVVIIDPAPRSFAGAGF</sequence>
<dbReference type="SUPFAM" id="SSF53822">
    <property type="entry name" value="Periplasmic binding protein-like I"/>
    <property type="match status" value="1"/>
</dbReference>
<reference evidence="6 7" key="1">
    <citation type="submission" date="2018-03" db="EMBL/GenBank/DDBJ databases">
        <authorList>
            <person name="Keele B.F."/>
        </authorList>
    </citation>
    <scope>NUCLEOTIDE SEQUENCE [LARGE SCALE GENOMIC DNA]</scope>
    <source>
        <strain evidence="6 7">CECT 8811</strain>
    </source>
</reference>
<dbReference type="RefSeq" id="WP_108855484.1">
    <property type="nucleotide sequence ID" value="NZ_OMOI01000001.1"/>
</dbReference>
<evidence type="ECO:0000256" key="3">
    <source>
        <dbReference type="ARBA" id="ARBA00022970"/>
    </source>
</evidence>
<keyword evidence="2 4" id="KW-0732">Signal</keyword>
<evidence type="ECO:0000256" key="4">
    <source>
        <dbReference type="SAM" id="SignalP"/>
    </source>
</evidence>
<accession>A0A2R8AHN0</accession>
<dbReference type="OrthoDB" id="7210494at2"/>
<evidence type="ECO:0000259" key="5">
    <source>
        <dbReference type="Pfam" id="PF13458"/>
    </source>
</evidence>
<dbReference type="PANTHER" id="PTHR30483:SF6">
    <property type="entry name" value="PERIPLASMIC BINDING PROTEIN OF ABC TRANSPORTER FOR NATURAL AMINO ACIDS"/>
    <property type="match status" value="1"/>
</dbReference>
<dbReference type="InterPro" id="IPR028082">
    <property type="entry name" value="Peripla_BP_I"/>
</dbReference>
<dbReference type="AlphaFoldDB" id="A0A2R8AHN0"/>
<dbReference type="InterPro" id="IPR051010">
    <property type="entry name" value="BCAA_transport"/>
</dbReference>
<evidence type="ECO:0000313" key="6">
    <source>
        <dbReference type="EMBL" id="SPF75377.1"/>
    </source>
</evidence>
<dbReference type="PROSITE" id="PS51257">
    <property type="entry name" value="PROKAR_LIPOPROTEIN"/>
    <property type="match status" value="1"/>
</dbReference>
<dbReference type="EMBL" id="OMOI01000001">
    <property type="protein sequence ID" value="SPF75377.1"/>
    <property type="molecule type" value="Genomic_DNA"/>
</dbReference>
<dbReference type="Proteomes" id="UP000244911">
    <property type="component" value="Unassembled WGS sequence"/>
</dbReference>
<comment type="similarity">
    <text evidence="1">Belongs to the leucine-binding protein family.</text>
</comment>
<keyword evidence="3" id="KW-0029">Amino-acid transport</keyword>
<feature type="signal peptide" evidence="4">
    <location>
        <begin position="1"/>
        <end position="25"/>
    </location>
</feature>
<dbReference type="PANTHER" id="PTHR30483">
    <property type="entry name" value="LEUCINE-SPECIFIC-BINDING PROTEIN"/>
    <property type="match status" value="1"/>
</dbReference>
<name>A0A2R8AHN0_9RHOB</name>
<evidence type="ECO:0000256" key="2">
    <source>
        <dbReference type="ARBA" id="ARBA00022729"/>
    </source>
</evidence>